<reference evidence="3" key="1">
    <citation type="submission" date="2020-12" db="EMBL/GenBank/DDBJ databases">
        <title>Genomic characterization of non-nitrogen-fixing Frankia strains.</title>
        <authorList>
            <person name="Carlos-Shanley C."/>
            <person name="Guerra T."/>
            <person name="Hahn D."/>
        </authorList>
    </citation>
    <scope>NUCLEOTIDE SEQUENCE</scope>
    <source>
        <strain evidence="3">CN6</strain>
    </source>
</reference>
<keyword evidence="1" id="KW-0472">Membrane</keyword>
<gene>
    <name evidence="3" type="ORF">I7412_26870</name>
</gene>
<name>A0A937RRN8_9ACTN</name>
<feature type="transmembrane region" description="Helical" evidence="1">
    <location>
        <begin position="35"/>
        <end position="53"/>
    </location>
</feature>
<dbReference type="RefSeq" id="WP_203007272.1">
    <property type="nucleotide sequence ID" value="NZ_JADWYU010000165.1"/>
</dbReference>
<dbReference type="AlphaFoldDB" id="A0A937RRN8"/>
<sequence>MDEAIVFILGAILFLMVAAAILAALVGFFVFVGPVLGAGTALFIFFALVVAFYQELGRAFGLGGSPKTLAVEAPPRQRTPEGREPAYTQYLFEQARRDFSHAHKLAWARLTARYNGYGRTFQSHWFQGFADWRWPVGVVLVVGQAVGGLLALVLLALTAASQVLVLLVVGLVALGGIYLLRGADTLLMWARGVRITCPACYERGFYPSYECDGCATRHQDVRPGRYGVIRRVCACGTRLPTLLLLGSHRLRACCAHCGAPLAERAGTAAEIVLPVFGAVAAGKTRLMIVVMMAIEALARRGGARVELADDDTRAWEANARRELIDSGAVQKTRVRLPRAYSLYVKPARGSRRLVHVFDAAGEYFNRSENLQELRYLRAASTFVFVIDPLSLGALWSRLPAEVRDRYQQIRAAQEPEFVFAQAVDNLTAMGVKTGRARLVVVVTKSDLVRPVLAADGVEDREEALVGWLDDKLGQGNLLRAMRHAFGETHFFLTASVLDQAYRVDDSVERLTSWTLARHGLRLT</sequence>
<protein>
    <recommendedName>
        <fullName evidence="2">Double-GTPase 2 domain-containing protein</fullName>
    </recommendedName>
</protein>
<feature type="domain" description="Double-GTPase 2" evidence="2">
    <location>
        <begin position="271"/>
        <end position="507"/>
    </location>
</feature>
<feature type="transmembrane region" description="Helical" evidence="1">
    <location>
        <begin position="7"/>
        <end position="29"/>
    </location>
</feature>
<comment type="caution">
    <text evidence="3">The sequence shown here is derived from an EMBL/GenBank/DDBJ whole genome shotgun (WGS) entry which is preliminary data.</text>
</comment>
<accession>A0A937RRN8</accession>
<feature type="transmembrane region" description="Helical" evidence="1">
    <location>
        <begin position="134"/>
        <end position="157"/>
    </location>
</feature>
<evidence type="ECO:0000313" key="4">
    <source>
        <dbReference type="Proteomes" id="UP000604475"/>
    </source>
</evidence>
<proteinExistence type="predicted"/>
<feature type="transmembrane region" description="Helical" evidence="1">
    <location>
        <begin position="163"/>
        <end position="181"/>
    </location>
</feature>
<dbReference type="EMBL" id="JAEACQ010000253">
    <property type="protein sequence ID" value="MBL7630716.1"/>
    <property type="molecule type" value="Genomic_DNA"/>
</dbReference>
<evidence type="ECO:0000313" key="3">
    <source>
        <dbReference type="EMBL" id="MBL7630716.1"/>
    </source>
</evidence>
<keyword evidence="4" id="KW-1185">Reference proteome</keyword>
<dbReference type="Pfam" id="PF19993">
    <property type="entry name" value="DO-GTPase2"/>
    <property type="match status" value="1"/>
</dbReference>
<organism evidence="3 4">
    <name type="scientific">Frankia nepalensis</name>
    <dbReference type="NCBI Taxonomy" id="1836974"/>
    <lineage>
        <taxon>Bacteria</taxon>
        <taxon>Bacillati</taxon>
        <taxon>Actinomycetota</taxon>
        <taxon>Actinomycetes</taxon>
        <taxon>Frankiales</taxon>
        <taxon>Frankiaceae</taxon>
        <taxon>Frankia</taxon>
    </lineage>
</organism>
<keyword evidence="1" id="KW-0812">Transmembrane</keyword>
<dbReference type="Proteomes" id="UP000604475">
    <property type="component" value="Unassembled WGS sequence"/>
</dbReference>
<evidence type="ECO:0000256" key="1">
    <source>
        <dbReference type="SAM" id="Phobius"/>
    </source>
</evidence>
<dbReference type="InterPro" id="IPR045528">
    <property type="entry name" value="DO-GTPase2"/>
</dbReference>
<evidence type="ECO:0000259" key="2">
    <source>
        <dbReference type="Pfam" id="PF19993"/>
    </source>
</evidence>
<keyword evidence="1" id="KW-1133">Transmembrane helix</keyword>